<dbReference type="InterPro" id="IPR010239">
    <property type="entry name" value="CHP02001"/>
</dbReference>
<dbReference type="Pfam" id="PF09694">
    <property type="entry name" value="Gcw_chp"/>
    <property type="match status" value="1"/>
</dbReference>
<organism evidence="1 2">
    <name type="scientific">Rhizobium hidalgonense</name>
    <dbReference type="NCBI Taxonomy" id="1538159"/>
    <lineage>
        <taxon>Bacteria</taxon>
        <taxon>Pseudomonadati</taxon>
        <taxon>Pseudomonadota</taxon>
        <taxon>Alphaproteobacteria</taxon>
        <taxon>Hyphomicrobiales</taxon>
        <taxon>Rhizobiaceae</taxon>
        <taxon>Rhizobium/Agrobacterium group</taxon>
        <taxon>Rhizobium</taxon>
    </lineage>
</organism>
<accession>A0AAJ2H3R3</accession>
<protein>
    <submittedName>
        <fullName evidence="1">TorF family putative porin</fullName>
    </submittedName>
</protein>
<dbReference type="Proteomes" id="UP001268610">
    <property type="component" value="Unassembled WGS sequence"/>
</dbReference>
<evidence type="ECO:0000313" key="1">
    <source>
        <dbReference type="EMBL" id="MDR9778148.1"/>
    </source>
</evidence>
<evidence type="ECO:0000313" key="2">
    <source>
        <dbReference type="Proteomes" id="UP001268610"/>
    </source>
</evidence>
<reference evidence="1" key="1">
    <citation type="submission" date="2023-04" db="EMBL/GenBank/DDBJ databases">
        <title>Genomic characterization of faba bean (Vicia faba) microsymbionts in Mexican soils.</title>
        <authorList>
            <person name="Rivera Orduna F.N."/>
            <person name="Guevara-Luna J."/>
            <person name="Yan J."/>
            <person name="Arroyo-Herrera I."/>
            <person name="Li Y."/>
            <person name="Vasquez-Murrieta M.S."/>
            <person name="Wang E.T."/>
        </authorList>
    </citation>
    <scope>NUCLEOTIDE SEQUENCE</scope>
    <source>
        <strain evidence="1">CH26</strain>
    </source>
</reference>
<dbReference type="EMBL" id="JAVLSF010000514">
    <property type="protein sequence ID" value="MDR9778148.1"/>
    <property type="molecule type" value="Genomic_DNA"/>
</dbReference>
<name>A0AAJ2H3R3_9HYPH</name>
<sequence length="95" mass="10236">FWYLSANYSVPVSTTGYGIIAGVGYNLFSNAAMLNRAIGHTGNDDSYIDYKLGTTFGVQGLTTELAWVGTNLKAAQCNDRKTCKSGPQLSISKIF</sequence>
<dbReference type="RefSeq" id="WP_310866267.1">
    <property type="nucleotide sequence ID" value="NZ_JAVLSF010000514.1"/>
</dbReference>
<feature type="non-terminal residue" evidence="1">
    <location>
        <position position="1"/>
    </location>
</feature>
<comment type="caution">
    <text evidence="1">The sequence shown here is derived from an EMBL/GenBank/DDBJ whole genome shotgun (WGS) entry which is preliminary data.</text>
</comment>
<proteinExistence type="predicted"/>
<gene>
    <name evidence="1" type="ORF">RJJ65_37055</name>
</gene>
<dbReference type="AlphaFoldDB" id="A0AAJ2H3R3"/>